<feature type="binding site" evidence="1">
    <location>
        <position position="175"/>
    </location>
    <ligand>
        <name>Zn(2+)</name>
        <dbReference type="ChEBI" id="CHEBI:29105"/>
    </ligand>
</feature>
<dbReference type="GO" id="GO:0008725">
    <property type="term" value="F:DNA-3-methyladenine glycosylase activity"/>
    <property type="evidence" value="ECO:0007669"/>
    <property type="project" value="InterPro"/>
</dbReference>
<dbReference type="Gene3D" id="1.10.340.30">
    <property type="entry name" value="Hypothetical protein, domain 2"/>
    <property type="match status" value="1"/>
</dbReference>
<dbReference type="OrthoDB" id="9807664at2"/>
<evidence type="ECO:0000256" key="1">
    <source>
        <dbReference type="PIRSR" id="PIRSR605019-1"/>
    </source>
</evidence>
<gene>
    <name evidence="2" type="primary">tag</name>
    <name evidence="2" type="ORF">STABA_v1c09510</name>
</gene>
<organism evidence="2 3">
    <name type="scientific">Spiroplasma tabanidicola</name>
    <dbReference type="NCBI Taxonomy" id="324079"/>
    <lineage>
        <taxon>Bacteria</taxon>
        <taxon>Bacillati</taxon>
        <taxon>Mycoplasmatota</taxon>
        <taxon>Mollicutes</taxon>
        <taxon>Entomoplasmatales</taxon>
        <taxon>Spiroplasmataceae</taxon>
        <taxon>Spiroplasma</taxon>
    </lineage>
</organism>
<dbReference type="RefSeq" id="WP_156007143.1">
    <property type="nucleotide sequence ID" value="NZ_CP046276.1"/>
</dbReference>
<keyword evidence="1" id="KW-0862">Zinc</keyword>
<dbReference type="SUPFAM" id="SSF48150">
    <property type="entry name" value="DNA-glycosylase"/>
    <property type="match status" value="1"/>
</dbReference>
<dbReference type="Proteomes" id="UP000424468">
    <property type="component" value="Chromosome"/>
</dbReference>
<evidence type="ECO:0000313" key="2">
    <source>
        <dbReference type="EMBL" id="QGS52304.1"/>
    </source>
</evidence>
<dbReference type="InterPro" id="IPR011257">
    <property type="entry name" value="DNA_glycosylase"/>
</dbReference>
<dbReference type="GO" id="GO:0006284">
    <property type="term" value="P:base-excision repair"/>
    <property type="evidence" value="ECO:0007669"/>
    <property type="project" value="InterPro"/>
</dbReference>
<keyword evidence="3" id="KW-1185">Reference proteome</keyword>
<dbReference type="InterPro" id="IPR052891">
    <property type="entry name" value="DNA-3mA_glycosylase"/>
</dbReference>
<feature type="binding site" evidence="1">
    <location>
        <position position="179"/>
    </location>
    <ligand>
        <name>Zn(2+)</name>
        <dbReference type="ChEBI" id="CHEBI:29105"/>
    </ligand>
</feature>
<proteinExistence type="predicted"/>
<keyword evidence="2" id="KW-0378">Hydrolase</keyword>
<feature type="binding site" evidence="1">
    <location>
        <position position="4"/>
    </location>
    <ligand>
        <name>Zn(2+)</name>
        <dbReference type="ChEBI" id="CHEBI:29105"/>
    </ligand>
</feature>
<dbReference type="GO" id="GO:0046872">
    <property type="term" value="F:metal ion binding"/>
    <property type="evidence" value="ECO:0007669"/>
    <property type="project" value="UniProtKB-KW"/>
</dbReference>
<keyword evidence="1" id="KW-0479">Metal-binding</keyword>
<evidence type="ECO:0000313" key="3">
    <source>
        <dbReference type="Proteomes" id="UP000424468"/>
    </source>
</evidence>
<dbReference type="KEGG" id="stab:STABA_v1c09510"/>
<reference evidence="2 3" key="1">
    <citation type="submission" date="2019-11" db="EMBL/GenBank/DDBJ databases">
        <title>Complete genome sequence of Spiroplasma tabanidicola TAUS-1 (DSM 22603).</title>
        <authorList>
            <person name="Huang C.-T."/>
            <person name="Lin Y.-C."/>
            <person name="Kuo C.-H."/>
        </authorList>
    </citation>
    <scope>NUCLEOTIDE SEQUENCE [LARGE SCALE GENOMIC DNA]</scope>
    <source>
        <strain evidence="2 3">TAUS-1</strain>
    </source>
</reference>
<keyword evidence="2" id="KW-0326">Glycosidase</keyword>
<dbReference type="PANTHER" id="PTHR30037:SF4">
    <property type="entry name" value="DNA-3-METHYLADENINE GLYCOSYLASE I"/>
    <property type="match status" value="1"/>
</dbReference>
<sequence>MKRCNWANINELMKNYHDNEWAKPIYEDKIFFEFLILESMQAGLSWDIVLKKRENFRVAFDNFDYQKIASYGKNKIDELMKNKGIIRNQLKIKAAINNAKQFIEIIKQYNSFSKYIWSFVNNKPIINELKSDKDILSSSLLSDKISNELKKCGFKFVGTTIIYSFLQATGIINDHINDCFVKNKY</sequence>
<name>A0A6I6CEA2_9MOLU</name>
<dbReference type="Pfam" id="PF03352">
    <property type="entry name" value="Adenine_glyco"/>
    <property type="match status" value="1"/>
</dbReference>
<dbReference type="EMBL" id="CP046276">
    <property type="protein sequence ID" value="QGS52304.1"/>
    <property type="molecule type" value="Genomic_DNA"/>
</dbReference>
<protein>
    <submittedName>
        <fullName evidence="2">DNA-3-methyladenine glycosidase I</fullName>
    </submittedName>
</protein>
<dbReference type="PANTHER" id="PTHR30037">
    <property type="entry name" value="DNA-3-METHYLADENINE GLYCOSYLASE 1"/>
    <property type="match status" value="1"/>
</dbReference>
<feature type="binding site" evidence="1">
    <location>
        <position position="17"/>
    </location>
    <ligand>
        <name>Zn(2+)</name>
        <dbReference type="ChEBI" id="CHEBI:29105"/>
    </ligand>
</feature>
<dbReference type="InterPro" id="IPR005019">
    <property type="entry name" value="Adenine_glyco"/>
</dbReference>
<accession>A0A6I6CEA2</accession>
<dbReference type="AlphaFoldDB" id="A0A6I6CEA2"/>